<dbReference type="SUPFAM" id="SSF55811">
    <property type="entry name" value="Nudix"/>
    <property type="match status" value="1"/>
</dbReference>
<comment type="similarity">
    <text evidence="2">Belongs to the Nudix hydrolase family.</text>
</comment>
<dbReference type="PRINTS" id="PR00502">
    <property type="entry name" value="NUDIXFAMILY"/>
</dbReference>
<keyword evidence="3" id="KW-0515">Mutator protein</keyword>
<dbReference type="Gene3D" id="3.90.79.10">
    <property type="entry name" value="Nucleoside Triphosphate Pyrophosphohydrolase"/>
    <property type="match status" value="1"/>
</dbReference>
<evidence type="ECO:0000256" key="12">
    <source>
        <dbReference type="ARBA" id="ARBA00038905"/>
    </source>
</evidence>
<evidence type="ECO:0000256" key="1">
    <source>
        <dbReference type="ARBA" id="ARBA00001946"/>
    </source>
</evidence>
<dbReference type="PANTHER" id="PTHR47707">
    <property type="entry name" value="8-OXO-DGTP DIPHOSPHATASE"/>
    <property type="match status" value="1"/>
</dbReference>
<evidence type="ECO:0000256" key="5">
    <source>
        <dbReference type="ARBA" id="ARBA00022723"/>
    </source>
</evidence>
<evidence type="ECO:0000256" key="3">
    <source>
        <dbReference type="ARBA" id="ARBA00022457"/>
    </source>
</evidence>
<evidence type="ECO:0000256" key="16">
    <source>
        <dbReference type="ARBA" id="ARBA00042798"/>
    </source>
</evidence>
<keyword evidence="5" id="KW-0479">Metal-binding</keyword>
<comment type="catalytic activity">
    <reaction evidence="10">
        <text>8-oxo-dGTP + H2O = 8-oxo-dGMP + diphosphate + H(+)</text>
        <dbReference type="Rhea" id="RHEA:31575"/>
        <dbReference type="ChEBI" id="CHEBI:15377"/>
        <dbReference type="ChEBI" id="CHEBI:15378"/>
        <dbReference type="ChEBI" id="CHEBI:33019"/>
        <dbReference type="ChEBI" id="CHEBI:63224"/>
        <dbReference type="ChEBI" id="CHEBI:77896"/>
        <dbReference type="EC" id="3.6.1.55"/>
    </reaction>
</comment>
<protein>
    <recommendedName>
        <fullName evidence="13">8-oxo-dGTP diphosphatase</fullName>
        <ecNumber evidence="12">3.6.1.55</ecNumber>
    </recommendedName>
    <alternativeName>
        <fullName evidence="16">7,8-dihydro-8-oxoguanine-triphosphatase</fullName>
    </alternativeName>
    <alternativeName>
        <fullName evidence="15">Mutator protein MutT</fullName>
    </alternativeName>
    <alternativeName>
        <fullName evidence="14">dGTP pyrophosphohydrolase</fullName>
    </alternativeName>
</protein>
<keyword evidence="19" id="KW-1185">Reference proteome</keyword>
<keyword evidence="8" id="KW-0460">Magnesium</keyword>
<feature type="domain" description="Nudix hydrolase" evidence="17">
    <location>
        <begin position="16"/>
        <end position="144"/>
    </location>
</feature>
<evidence type="ECO:0000256" key="2">
    <source>
        <dbReference type="ARBA" id="ARBA00005582"/>
    </source>
</evidence>
<dbReference type="GO" id="GO:0006281">
    <property type="term" value="P:DNA repair"/>
    <property type="evidence" value="ECO:0007669"/>
    <property type="project" value="UniProtKB-KW"/>
</dbReference>
<dbReference type="EC" id="3.6.1.55" evidence="12"/>
<dbReference type="Proteomes" id="UP000001887">
    <property type="component" value="Chromosome"/>
</dbReference>
<organism evidence="18 19">
    <name type="scientific">Pirellula staleyi (strain ATCC 27377 / DSM 6068 / ICPB 4128)</name>
    <name type="common">Pirella staleyi</name>
    <dbReference type="NCBI Taxonomy" id="530564"/>
    <lineage>
        <taxon>Bacteria</taxon>
        <taxon>Pseudomonadati</taxon>
        <taxon>Planctomycetota</taxon>
        <taxon>Planctomycetia</taxon>
        <taxon>Pirellulales</taxon>
        <taxon>Pirellulaceae</taxon>
        <taxon>Pirellula</taxon>
    </lineage>
</organism>
<dbReference type="InterPro" id="IPR020476">
    <property type="entry name" value="Nudix_hydrolase"/>
</dbReference>
<evidence type="ECO:0000256" key="13">
    <source>
        <dbReference type="ARBA" id="ARBA00040794"/>
    </source>
</evidence>
<dbReference type="GO" id="GO:0006260">
    <property type="term" value="P:DNA replication"/>
    <property type="evidence" value="ECO:0007669"/>
    <property type="project" value="UniProtKB-KW"/>
</dbReference>
<evidence type="ECO:0000313" key="18">
    <source>
        <dbReference type="EMBL" id="ADB17776.1"/>
    </source>
</evidence>
<dbReference type="InterPro" id="IPR047127">
    <property type="entry name" value="MutT-like"/>
</dbReference>
<evidence type="ECO:0000256" key="14">
    <source>
        <dbReference type="ARBA" id="ARBA00041592"/>
    </source>
</evidence>
<dbReference type="HOGENOM" id="CLU_142870_0_0_0"/>
<gene>
    <name evidence="18" type="ordered locus">Psta_3112</name>
</gene>
<dbReference type="Pfam" id="PF00293">
    <property type="entry name" value="NUDIX"/>
    <property type="match status" value="1"/>
</dbReference>
<dbReference type="GO" id="GO:0008413">
    <property type="term" value="F:8-oxo-7,8-dihydroguanosine triphosphate pyrophosphatase activity"/>
    <property type="evidence" value="ECO:0007669"/>
    <property type="project" value="TreeGrafter"/>
</dbReference>
<keyword evidence="9" id="KW-0234">DNA repair</keyword>
<evidence type="ECO:0000259" key="17">
    <source>
        <dbReference type="PROSITE" id="PS51462"/>
    </source>
</evidence>
<dbReference type="InterPro" id="IPR000086">
    <property type="entry name" value="NUDIX_hydrolase_dom"/>
</dbReference>
<evidence type="ECO:0000256" key="9">
    <source>
        <dbReference type="ARBA" id="ARBA00023204"/>
    </source>
</evidence>
<reference evidence="18 19" key="1">
    <citation type="journal article" date="2009" name="Stand. Genomic Sci.">
        <title>Complete genome sequence of Pirellula staleyi type strain (ATCC 27377).</title>
        <authorList>
            <person name="Clum A."/>
            <person name="Tindall B.J."/>
            <person name="Sikorski J."/>
            <person name="Ivanova N."/>
            <person name="Mavrommatis K."/>
            <person name="Lucas S."/>
            <person name="Glavina del Rio T."/>
            <person name="Nolan M."/>
            <person name="Chen F."/>
            <person name="Tice H."/>
            <person name="Pitluck S."/>
            <person name="Cheng J.F."/>
            <person name="Chertkov O."/>
            <person name="Brettin T."/>
            <person name="Han C."/>
            <person name="Detter J.C."/>
            <person name="Kuske C."/>
            <person name="Bruce D."/>
            <person name="Goodwin L."/>
            <person name="Ovchinikova G."/>
            <person name="Pati A."/>
            <person name="Mikhailova N."/>
            <person name="Chen A."/>
            <person name="Palaniappan K."/>
            <person name="Land M."/>
            <person name="Hauser L."/>
            <person name="Chang Y.J."/>
            <person name="Jeffries C.D."/>
            <person name="Chain P."/>
            <person name="Rohde M."/>
            <person name="Goker M."/>
            <person name="Bristow J."/>
            <person name="Eisen J.A."/>
            <person name="Markowitz V."/>
            <person name="Hugenholtz P."/>
            <person name="Kyrpides N.C."/>
            <person name="Klenk H.P."/>
            <person name="Lapidus A."/>
        </authorList>
    </citation>
    <scope>NUCLEOTIDE SEQUENCE [LARGE SCALE GENOMIC DNA]</scope>
    <source>
        <strain evidence="19">ATCC 27377 / DSM 6068 / ICPB 4128</strain>
    </source>
</reference>
<proteinExistence type="inferred from homology"/>
<sequence length="151" mass="17089">MPLGQSHNSHADSSRPPRRGVVGVIMEQGKLLVIRRSRLVRAPLKYCFPGGSIEPGETEQQAVLRELDEELALDVTVGKKLWHCTTSWGVDLAWWQVFRDPSQEPQIAPSEVDSYYWMTAAEMQVLRDLLPSNYEFLKLLAQQAITIDEAP</sequence>
<name>D2QWH3_PIRSD</name>
<keyword evidence="6" id="KW-0227">DNA damage</keyword>
<dbReference type="PANTHER" id="PTHR47707:SF1">
    <property type="entry name" value="NUDIX HYDROLASE FAMILY PROTEIN"/>
    <property type="match status" value="1"/>
</dbReference>
<evidence type="ECO:0000256" key="11">
    <source>
        <dbReference type="ARBA" id="ARBA00036904"/>
    </source>
</evidence>
<dbReference type="AlphaFoldDB" id="D2QWH3"/>
<dbReference type="OrthoDB" id="283531at2"/>
<dbReference type="EMBL" id="CP001848">
    <property type="protein sequence ID" value="ADB17776.1"/>
    <property type="molecule type" value="Genomic_DNA"/>
</dbReference>
<evidence type="ECO:0000256" key="6">
    <source>
        <dbReference type="ARBA" id="ARBA00022763"/>
    </source>
</evidence>
<evidence type="ECO:0000256" key="15">
    <source>
        <dbReference type="ARBA" id="ARBA00041979"/>
    </source>
</evidence>
<dbReference type="eggNOG" id="COG0494">
    <property type="taxonomic scope" value="Bacteria"/>
</dbReference>
<comment type="catalytic activity">
    <reaction evidence="11">
        <text>8-oxo-GTP + H2O = 8-oxo-GMP + diphosphate + H(+)</text>
        <dbReference type="Rhea" id="RHEA:67616"/>
        <dbReference type="ChEBI" id="CHEBI:15377"/>
        <dbReference type="ChEBI" id="CHEBI:15378"/>
        <dbReference type="ChEBI" id="CHEBI:33019"/>
        <dbReference type="ChEBI" id="CHEBI:143553"/>
        <dbReference type="ChEBI" id="CHEBI:145694"/>
    </reaction>
</comment>
<keyword evidence="4" id="KW-0235">DNA replication</keyword>
<dbReference type="KEGG" id="psl:Psta_3112"/>
<dbReference type="GO" id="GO:0046872">
    <property type="term" value="F:metal ion binding"/>
    <property type="evidence" value="ECO:0007669"/>
    <property type="project" value="UniProtKB-KW"/>
</dbReference>
<keyword evidence="7 18" id="KW-0378">Hydrolase</keyword>
<evidence type="ECO:0000256" key="8">
    <source>
        <dbReference type="ARBA" id="ARBA00022842"/>
    </source>
</evidence>
<dbReference type="GO" id="GO:0035539">
    <property type="term" value="F:8-oxo-7,8-dihydrodeoxyguanosine triphosphate pyrophosphatase activity"/>
    <property type="evidence" value="ECO:0007669"/>
    <property type="project" value="UniProtKB-EC"/>
</dbReference>
<evidence type="ECO:0000313" key="19">
    <source>
        <dbReference type="Proteomes" id="UP000001887"/>
    </source>
</evidence>
<dbReference type="InterPro" id="IPR015797">
    <property type="entry name" value="NUDIX_hydrolase-like_dom_sf"/>
</dbReference>
<dbReference type="STRING" id="530564.Psta_3112"/>
<comment type="cofactor">
    <cofactor evidence="1">
        <name>Mg(2+)</name>
        <dbReference type="ChEBI" id="CHEBI:18420"/>
    </cofactor>
</comment>
<dbReference type="PROSITE" id="PS51462">
    <property type="entry name" value="NUDIX"/>
    <property type="match status" value="1"/>
</dbReference>
<evidence type="ECO:0000256" key="7">
    <source>
        <dbReference type="ARBA" id="ARBA00022801"/>
    </source>
</evidence>
<accession>D2QWH3</accession>
<evidence type="ECO:0000256" key="4">
    <source>
        <dbReference type="ARBA" id="ARBA00022705"/>
    </source>
</evidence>
<dbReference type="GO" id="GO:0044716">
    <property type="term" value="F:8-oxo-GDP phosphatase activity"/>
    <property type="evidence" value="ECO:0007669"/>
    <property type="project" value="TreeGrafter"/>
</dbReference>
<evidence type="ECO:0000256" key="10">
    <source>
        <dbReference type="ARBA" id="ARBA00035861"/>
    </source>
</evidence>
<dbReference type="GO" id="GO:0044715">
    <property type="term" value="F:8-oxo-dGDP phosphatase activity"/>
    <property type="evidence" value="ECO:0007669"/>
    <property type="project" value="TreeGrafter"/>
</dbReference>